<dbReference type="RefSeq" id="WP_281837574.1">
    <property type="nucleotide sequence ID" value="NZ_BSDY01000028.1"/>
</dbReference>
<name>A0A9W6GPT4_9FUSO</name>
<keyword evidence="2" id="KW-1185">Reference proteome</keyword>
<proteinExistence type="predicted"/>
<dbReference type="EMBL" id="BSDY01000028">
    <property type="protein sequence ID" value="GLI57899.1"/>
    <property type="molecule type" value="Genomic_DNA"/>
</dbReference>
<dbReference type="Proteomes" id="UP001144471">
    <property type="component" value="Unassembled WGS sequence"/>
</dbReference>
<evidence type="ECO:0000313" key="2">
    <source>
        <dbReference type="Proteomes" id="UP001144471"/>
    </source>
</evidence>
<gene>
    <name evidence="1" type="ORF">PM10SUCC1_34130</name>
</gene>
<evidence type="ECO:0000313" key="1">
    <source>
        <dbReference type="EMBL" id="GLI57899.1"/>
    </source>
</evidence>
<protein>
    <submittedName>
        <fullName evidence="1">Uncharacterized protein</fullName>
    </submittedName>
</protein>
<dbReference type="AlphaFoldDB" id="A0A9W6GPT4"/>
<comment type="caution">
    <text evidence="1">The sequence shown here is derived from an EMBL/GenBank/DDBJ whole genome shotgun (WGS) entry which is preliminary data.</text>
</comment>
<sequence>MKVKFTMNEEIVIETEVTSINIDENGYVDFYTPDNYYFTTTQGRNPGVEETVLWLEKFEEDEEEEAVDMAGLPLSEVSIYIMLAEDWIEVPKVDIFEKK</sequence>
<organism evidence="1 2">
    <name type="scientific">Propionigenium maris DSM 9537</name>
    <dbReference type="NCBI Taxonomy" id="1123000"/>
    <lineage>
        <taxon>Bacteria</taxon>
        <taxon>Fusobacteriati</taxon>
        <taxon>Fusobacteriota</taxon>
        <taxon>Fusobacteriia</taxon>
        <taxon>Fusobacteriales</taxon>
        <taxon>Fusobacteriaceae</taxon>
        <taxon>Propionigenium</taxon>
    </lineage>
</organism>
<accession>A0A9W6GPT4</accession>
<reference evidence="1" key="1">
    <citation type="submission" date="2022-12" db="EMBL/GenBank/DDBJ databases">
        <title>Reference genome sequencing for broad-spectrum identification of bacterial and archaeal isolates by mass spectrometry.</title>
        <authorList>
            <person name="Sekiguchi Y."/>
            <person name="Tourlousse D.M."/>
        </authorList>
    </citation>
    <scope>NUCLEOTIDE SEQUENCE</scope>
    <source>
        <strain evidence="1">10succ1</strain>
    </source>
</reference>